<name>A0A4C1USA6_EUMVA</name>
<comment type="caution">
    <text evidence="1">The sequence shown here is derived from an EMBL/GenBank/DDBJ whole genome shotgun (WGS) entry which is preliminary data.</text>
</comment>
<dbReference type="Proteomes" id="UP000299102">
    <property type="component" value="Unassembled WGS sequence"/>
</dbReference>
<gene>
    <name evidence="1" type="ORF">EVAR_93552_1</name>
</gene>
<keyword evidence="2" id="KW-1185">Reference proteome</keyword>
<sequence length="131" mass="14669">MTVSASSPSTAGYSPSPLDFYYETRVLGRSRPLVAHVTEPVEKNNTMRRKWSHLDSKMISATSICLLITLYRARIPDSDFRNASHSDSGYALGCNFSLTLDFDLSPVLDFRTSASVNLTKLYSYRVYSIAQ</sequence>
<proteinExistence type="predicted"/>
<reference evidence="1 2" key="1">
    <citation type="journal article" date="2019" name="Commun. Biol.">
        <title>The bagworm genome reveals a unique fibroin gene that provides high tensile strength.</title>
        <authorList>
            <person name="Kono N."/>
            <person name="Nakamura H."/>
            <person name="Ohtoshi R."/>
            <person name="Tomita M."/>
            <person name="Numata K."/>
            <person name="Arakawa K."/>
        </authorList>
    </citation>
    <scope>NUCLEOTIDE SEQUENCE [LARGE SCALE GENOMIC DNA]</scope>
</reference>
<organism evidence="1 2">
    <name type="scientific">Eumeta variegata</name>
    <name type="common">Bagworm moth</name>
    <name type="synonym">Eumeta japonica</name>
    <dbReference type="NCBI Taxonomy" id="151549"/>
    <lineage>
        <taxon>Eukaryota</taxon>
        <taxon>Metazoa</taxon>
        <taxon>Ecdysozoa</taxon>
        <taxon>Arthropoda</taxon>
        <taxon>Hexapoda</taxon>
        <taxon>Insecta</taxon>
        <taxon>Pterygota</taxon>
        <taxon>Neoptera</taxon>
        <taxon>Endopterygota</taxon>
        <taxon>Lepidoptera</taxon>
        <taxon>Glossata</taxon>
        <taxon>Ditrysia</taxon>
        <taxon>Tineoidea</taxon>
        <taxon>Psychidae</taxon>
        <taxon>Oiketicinae</taxon>
        <taxon>Eumeta</taxon>
    </lineage>
</organism>
<accession>A0A4C1USA6</accession>
<evidence type="ECO:0000313" key="1">
    <source>
        <dbReference type="EMBL" id="GBP28907.1"/>
    </source>
</evidence>
<evidence type="ECO:0000313" key="2">
    <source>
        <dbReference type="Proteomes" id="UP000299102"/>
    </source>
</evidence>
<dbReference type="EMBL" id="BGZK01000213">
    <property type="protein sequence ID" value="GBP28907.1"/>
    <property type="molecule type" value="Genomic_DNA"/>
</dbReference>
<dbReference type="AlphaFoldDB" id="A0A4C1USA6"/>
<protein>
    <submittedName>
        <fullName evidence="1">Uncharacterized protein</fullName>
    </submittedName>
</protein>